<evidence type="ECO:0000256" key="2">
    <source>
        <dbReference type="ARBA" id="ARBA00022737"/>
    </source>
</evidence>
<dbReference type="GO" id="GO:0045842">
    <property type="term" value="P:positive regulation of mitotic metaphase/anaphase transition"/>
    <property type="evidence" value="ECO:0007669"/>
    <property type="project" value="TreeGrafter"/>
</dbReference>
<comment type="caution">
    <text evidence="10">The sequence shown here is derived from an EMBL/GenBank/DDBJ whole genome shotgun (WGS) entry which is preliminary data.</text>
</comment>
<reference evidence="10 11" key="1">
    <citation type="journal article" date="2020" name="Mol. Plant">
        <title>The Chromosome-Based Rubber Tree Genome Provides New Insights into Spurge Genome Evolution and Rubber Biosynthesis.</title>
        <authorList>
            <person name="Liu J."/>
            <person name="Shi C."/>
            <person name="Shi C.C."/>
            <person name="Li W."/>
            <person name="Zhang Q.J."/>
            <person name="Zhang Y."/>
            <person name="Li K."/>
            <person name="Lu H.F."/>
            <person name="Shi C."/>
            <person name="Zhu S.T."/>
            <person name="Xiao Z.Y."/>
            <person name="Nan H."/>
            <person name="Yue Y."/>
            <person name="Zhu X.G."/>
            <person name="Wu Y."/>
            <person name="Hong X.N."/>
            <person name="Fan G.Y."/>
            <person name="Tong Y."/>
            <person name="Zhang D."/>
            <person name="Mao C.L."/>
            <person name="Liu Y.L."/>
            <person name="Hao S.J."/>
            <person name="Liu W.Q."/>
            <person name="Lv M.Q."/>
            <person name="Zhang H.B."/>
            <person name="Liu Y."/>
            <person name="Hu-Tang G.R."/>
            <person name="Wang J.P."/>
            <person name="Wang J.H."/>
            <person name="Sun Y.H."/>
            <person name="Ni S.B."/>
            <person name="Chen W.B."/>
            <person name="Zhang X.C."/>
            <person name="Jiao Y.N."/>
            <person name="Eichler E.E."/>
            <person name="Li G.H."/>
            <person name="Liu X."/>
            <person name="Gao L.Z."/>
        </authorList>
    </citation>
    <scope>NUCLEOTIDE SEQUENCE [LARGE SCALE GENOMIC DNA]</scope>
    <source>
        <strain evidence="11">cv. GT1</strain>
        <tissue evidence="10">Leaf</tissue>
    </source>
</reference>
<dbReference type="Gene3D" id="1.25.40.10">
    <property type="entry name" value="Tetratricopeptide repeat domain"/>
    <property type="match status" value="2"/>
</dbReference>
<feature type="domain" description="Cdc23" evidence="9">
    <location>
        <begin position="35"/>
        <end position="258"/>
    </location>
</feature>
<dbReference type="SMART" id="SM00028">
    <property type="entry name" value="TPR"/>
    <property type="match status" value="7"/>
</dbReference>
<dbReference type="Proteomes" id="UP000467840">
    <property type="component" value="Unassembled WGS sequence"/>
</dbReference>
<keyword evidence="3" id="KW-0498">Mitosis</keyword>
<sequence length="559" mass="65150">MLTVAQERQRYWQQSSWLESSKTLRSSLLQTPDSSGEAQAFAEDSTNDVTSTPPAGVSYVSTPVMEEDEVVDGDFYLLAKSYFDCREYRRAAHVLQDQTGKKATFLRCYALYLAGEKRKEEEMIELEGPLGKSDAVNREVASLERELSILRKNGIIDPFGLYLYGLVLIEKGNQNLARTVLMESVNSYPWNWSAWSELQSLCTTIEILNSLTLSNHWMKEFFLASAYQELRMHNESLTKYEHLQNTFSFSNYIRAQIAKAQYCLREFEQVEVIFEELLRNDPYRVEDVDMYSNVLYAKECFSALSYLAHRVFMTDKYRPESCCIIGNYYSLKGQHEKSVLYFRRALKLNKNYLSAWTLMGHEYVEMKNTPAAIDAYRRAVDINPRDYRAWYGLGQAYEMMGMPFYALHYFKKSVFLQSNDSRLWIAMAQCYETDQLHMLEEAIKCYRRAASCNDREAIALHQLAKLHAELGRSEEAALYYKKDLERMEAEEREGPNMVEALLFLAQHCREQKRFEEAEVYCTRLLDYTGPEKETAKSMLRGMRTAESSFPLMDIEHFHP</sequence>
<dbReference type="PROSITE" id="PS50005">
    <property type="entry name" value="TPR"/>
    <property type="match status" value="3"/>
</dbReference>
<dbReference type="PANTHER" id="PTHR12558:SF10">
    <property type="entry name" value="CELL DIVISION CYCLE PROTEIN 23 HOMOLOG"/>
    <property type="match status" value="1"/>
</dbReference>
<dbReference type="GO" id="GO:0016567">
    <property type="term" value="P:protein ubiquitination"/>
    <property type="evidence" value="ECO:0007669"/>
    <property type="project" value="TreeGrafter"/>
</dbReference>
<keyword evidence="1" id="KW-0132">Cell division</keyword>
<dbReference type="EMBL" id="JAAGAX010000041">
    <property type="protein sequence ID" value="KAF2282884.1"/>
    <property type="molecule type" value="Genomic_DNA"/>
</dbReference>
<evidence type="ECO:0000256" key="3">
    <source>
        <dbReference type="ARBA" id="ARBA00022776"/>
    </source>
</evidence>
<evidence type="ECO:0000259" key="9">
    <source>
        <dbReference type="Pfam" id="PF04049"/>
    </source>
</evidence>
<keyword evidence="2" id="KW-0677">Repeat</keyword>
<gene>
    <name evidence="10" type="ORF">GH714_043304</name>
</gene>
<evidence type="ECO:0000313" key="11">
    <source>
        <dbReference type="Proteomes" id="UP000467840"/>
    </source>
</evidence>
<evidence type="ECO:0000256" key="4">
    <source>
        <dbReference type="ARBA" id="ARBA00022786"/>
    </source>
</evidence>
<evidence type="ECO:0000256" key="8">
    <source>
        <dbReference type="SAM" id="MobiDB-lite"/>
    </source>
</evidence>
<dbReference type="InterPro" id="IPR007192">
    <property type="entry name" value="APC8"/>
</dbReference>
<feature type="repeat" description="TPR" evidence="7">
    <location>
        <begin position="353"/>
        <end position="386"/>
    </location>
</feature>
<proteinExistence type="predicted"/>
<dbReference type="Pfam" id="PF13414">
    <property type="entry name" value="TPR_11"/>
    <property type="match status" value="1"/>
</dbReference>
<dbReference type="GO" id="GO:0005680">
    <property type="term" value="C:anaphase-promoting complex"/>
    <property type="evidence" value="ECO:0007669"/>
    <property type="project" value="InterPro"/>
</dbReference>
<evidence type="ECO:0000256" key="7">
    <source>
        <dbReference type="PROSITE-ProRule" id="PRU00339"/>
    </source>
</evidence>
<dbReference type="GO" id="GO:0051301">
    <property type="term" value="P:cell division"/>
    <property type="evidence" value="ECO:0007669"/>
    <property type="project" value="UniProtKB-KW"/>
</dbReference>
<evidence type="ECO:0000256" key="6">
    <source>
        <dbReference type="ARBA" id="ARBA00023306"/>
    </source>
</evidence>
<keyword evidence="5 7" id="KW-0802">TPR repeat</keyword>
<evidence type="ECO:0000256" key="1">
    <source>
        <dbReference type="ARBA" id="ARBA00022618"/>
    </source>
</evidence>
<keyword evidence="4" id="KW-0833">Ubl conjugation pathway</keyword>
<dbReference type="Pfam" id="PF13176">
    <property type="entry name" value="TPR_7"/>
    <property type="match status" value="1"/>
</dbReference>
<dbReference type="PANTHER" id="PTHR12558">
    <property type="entry name" value="CELL DIVISION CYCLE 16,23,27"/>
    <property type="match status" value="1"/>
</dbReference>
<keyword evidence="11" id="KW-1185">Reference proteome</keyword>
<accession>A0A6A6K307</accession>
<dbReference type="SUPFAM" id="SSF48452">
    <property type="entry name" value="TPR-like"/>
    <property type="match status" value="2"/>
</dbReference>
<feature type="region of interest" description="Disordered" evidence="8">
    <location>
        <begin position="29"/>
        <end position="54"/>
    </location>
</feature>
<protein>
    <recommendedName>
        <fullName evidence="9">Cdc23 domain-containing protein</fullName>
    </recommendedName>
</protein>
<feature type="repeat" description="TPR" evidence="7">
    <location>
        <begin position="319"/>
        <end position="352"/>
    </location>
</feature>
<organism evidence="10 11">
    <name type="scientific">Hevea brasiliensis</name>
    <name type="common">Para rubber tree</name>
    <name type="synonym">Siphonia brasiliensis</name>
    <dbReference type="NCBI Taxonomy" id="3981"/>
    <lineage>
        <taxon>Eukaryota</taxon>
        <taxon>Viridiplantae</taxon>
        <taxon>Streptophyta</taxon>
        <taxon>Embryophyta</taxon>
        <taxon>Tracheophyta</taxon>
        <taxon>Spermatophyta</taxon>
        <taxon>Magnoliopsida</taxon>
        <taxon>eudicotyledons</taxon>
        <taxon>Gunneridae</taxon>
        <taxon>Pentapetalae</taxon>
        <taxon>rosids</taxon>
        <taxon>fabids</taxon>
        <taxon>Malpighiales</taxon>
        <taxon>Euphorbiaceae</taxon>
        <taxon>Crotonoideae</taxon>
        <taxon>Micrandreae</taxon>
        <taxon>Hevea</taxon>
    </lineage>
</organism>
<dbReference type="InterPro" id="IPR019734">
    <property type="entry name" value="TPR_rpt"/>
</dbReference>
<evidence type="ECO:0000256" key="5">
    <source>
        <dbReference type="ARBA" id="ARBA00022803"/>
    </source>
</evidence>
<dbReference type="Pfam" id="PF13181">
    <property type="entry name" value="TPR_8"/>
    <property type="match status" value="1"/>
</dbReference>
<feature type="repeat" description="TPR" evidence="7">
    <location>
        <begin position="387"/>
        <end position="420"/>
    </location>
</feature>
<dbReference type="InterPro" id="IPR011990">
    <property type="entry name" value="TPR-like_helical_dom_sf"/>
</dbReference>
<keyword evidence="6" id="KW-0131">Cell cycle</keyword>
<dbReference type="AlphaFoldDB" id="A0A6A6K307"/>
<name>A0A6A6K307_HEVBR</name>
<dbReference type="GO" id="GO:0031145">
    <property type="term" value="P:anaphase-promoting complex-dependent catabolic process"/>
    <property type="evidence" value="ECO:0007669"/>
    <property type="project" value="TreeGrafter"/>
</dbReference>
<evidence type="ECO:0000313" key="10">
    <source>
        <dbReference type="EMBL" id="KAF2282884.1"/>
    </source>
</evidence>
<dbReference type="Pfam" id="PF04049">
    <property type="entry name" value="ANAPC8"/>
    <property type="match status" value="1"/>
</dbReference>